<dbReference type="InterPro" id="IPR000315">
    <property type="entry name" value="Znf_B-box"/>
</dbReference>
<reference evidence="2" key="1">
    <citation type="journal article" date="2015" name="Nature">
        <title>Complex archaea that bridge the gap between prokaryotes and eukaryotes.</title>
        <authorList>
            <person name="Spang A."/>
            <person name="Saw J.H."/>
            <person name="Jorgensen S.L."/>
            <person name="Zaremba-Niedzwiedzka K."/>
            <person name="Martijn J."/>
            <person name="Lind A.E."/>
            <person name="van Eijk R."/>
            <person name="Schleper C."/>
            <person name="Guy L."/>
            <person name="Ettema T.J."/>
        </authorList>
    </citation>
    <scope>NUCLEOTIDE SEQUENCE</scope>
</reference>
<evidence type="ECO:0000259" key="1">
    <source>
        <dbReference type="PROSITE" id="PS50119"/>
    </source>
</evidence>
<organism evidence="2">
    <name type="scientific">marine sediment metagenome</name>
    <dbReference type="NCBI Taxonomy" id="412755"/>
    <lineage>
        <taxon>unclassified sequences</taxon>
        <taxon>metagenomes</taxon>
        <taxon>ecological metagenomes</taxon>
    </lineage>
</organism>
<protein>
    <recommendedName>
        <fullName evidence="1">B box-type domain-containing protein</fullName>
    </recommendedName>
</protein>
<dbReference type="AlphaFoldDB" id="A0A0F9MG62"/>
<gene>
    <name evidence="2" type="ORF">LCGC14_1463680</name>
</gene>
<sequence>MKMSEFLALSDAEKVEAMPDSVPIGQVTEDKGICSICGGQADADDFCFGCHQLICPNCMENPKHKCV</sequence>
<name>A0A0F9MG62_9ZZZZ</name>
<dbReference type="GO" id="GO:0008270">
    <property type="term" value="F:zinc ion binding"/>
    <property type="evidence" value="ECO:0007669"/>
    <property type="project" value="InterPro"/>
</dbReference>
<proteinExistence type="predicted"/>
<evidence type="ECO:0000313" key="2">
    <source>
        <dbReference type="EMBL" id="KKM68152.1"/>
    </source>
</evidence>
<dbReference type="EMBL" id="LAZR01010218">
    <property type="protein sequence ID" value="KKM68152.1"/>
    <property type="molecule type" value="Genomic_DNA"/>
</dbReference>
<accession>A0A0F9MG62</accession>
<dbReference type="PROSITE" id="PS50119">
    <property type="entry name" value="ZF_BBOX"/>
    <property type="match status" value="1"/>
</dbReference>
<feature type="domain" description="B box-type" evidence="1">
    <location>
        <begin position="29"/>
        <end position="67"/>
    </location>
</feature>
<comment type="caution">
    <text evidence="2">The sequence shown here is derived from an EMBL/GenBank/DDBJ whole genome shotgun (WGS) entry which is preliminary data.</text>
</comment>